<keyword evidence="6" id="KW-1185">Reference proteome</keyword>
<dbReference type="InterPro" id="IPR007684">
    <property type="entry name" value="Znf_Ogr/Delta"/>
</dbReference>
<accession>A0A5J5I971</accession>
<evidence type="ECO:0000259" key="2">
    <source>
        <dbReference type="Pfam" id="PF04606"/>
    </source>
</evidence>
<gene>
    <name evidence="4" type="ORF">F4U95_03595</name>
    <name evidence="3" type="ORF">F4U96_03595</name>
</gene>
<dbReference type="EMBL" id="VYQA01000002">
    <property type="protein sequence ID" value="KAA9033087.1"/>
    <property type="molecule type" value="Genomic_DNA"/>
</dbReference>
<dbReference type="EMBL" id="VYQB01000002">
    <property type="protein sequence ID" value="KAA9020761.1"/>
    <property type="molecule type" value="Genomic_DNA"/>
</dbReference>
<proteinExistence type="predicted"/>
<dbReference type="Proteomes" id="UP000325933">
    <property type="component" value="Unassembled WGS sequence"/>
</dbReference>
<sequence>MSGRSVQMPHVTCPACGGRAFARTIGKRSATYRELYYHCRNPDACGHEFVVAMEAVRTVKVSRYPAPLFRLPISGWHAAANDRAANDDDRPPHHPSADGLAV</sequence>
<evidence type="ECO:0000313" key="3">
    <source>
        <dbReference type="EMBL" id="KAA9020761.1"/>
    </source>
</evidence>
<reference evidence="5 6" key="1">
    <citation type="submission" date="2019-09" db="EMBL/GenBank/DDBJ databases">
        <authorList>
            <person name="Feng G."/>
        </authorList>
    </citation>
    <scope>NUCLEOTIDE SEQUENCE [LARGE SCALE GENOMIC DNA]</scope>
    <source>
        <strain evidence="4 5">KACC 19283</strain>
        <strain evidence="3 6">KACC 19284</strain>
    </source>
</reference>
<comment type="caution">
    <text evidence="4">The sequence shown here is derived from an EMBL/GenBank/DDBJ whole genome shotgun (WGS) entry which is preliminary data.</text>
</comment>
<dbReference type="AlphaFoldDB" id="A0A5J5I971"/>
<evidence type="ECO:0000313" key="6">
    <source>
        <dbReference type="Proteomes" id="UP000326364"/>
    </source>
</evidence>
<evidence type="ECO:0000256" key="1">
    <source>
        <dbReference type="SAM" id="MobiDB-lite"/>
    </source>
</evidence>
<feature type="domain" description="Zinc finger Ogr/Delta-type" evidence="2">
    <location>
        <begin position="12"/>
        <end position="59"/>
    </location>
</feature>
<feature type="compositionally biased region" description="Basic and acidic residues" evidence="1">
    <location>
        <begin position="84"/>
        <end position="96"/>
    </location>
</feature>
<evidence type="ECO:0000313" key="4">
    <source>
        <dbReference type="EMBL" id="KAA9033087.1"/>
    </source>
</evidence>
<dbReference type="Proteomes" id="UP000326364">
    <property type="component" value="Unassembled WGS sequence"/>
</dbReference>
<organism evidence="4 5">
    <name type="scientific">Sphingobium limneticum</name>
    <dbReference type="NCBI Taxonomy" id="1007511"/>
    <lineage>
        <taxon>Bacteria</taxon>
        <taxon>Pseudomonadati</taxon>
        <taxon>Pseudomonadota</taxon>
        <taxon>Alphaproteobacteria</taxon>
        <taxon>Sphingomonadales</taxon>
        <taxon>Sphingomonadaceae</taxon>
        <taxon>Sphingobium</taxon>
    </lineage>
</organism>
<protein>
    <submittedName>
        <fullName evidence="4">Ogr/Delta-like zinc finger family protein</fullName>
    </submittedName>
</protein>
<dbReference type="Pfam" id="PF04606">
    <property type="entry name" value="Ogr_Delta"/>
    <property type="match status" value="1"/>
</dbReference>
<name>A0A5J5I971_9SPHN</name>
<evidence type="ECO:0000313" key="5">
    <source>
        <dbReference type="Proteomes" id="UP000325933"/>
    </source>
</evidence>
<feature type="region of interest" description="Disordered" evidence="1">
    <location>
        <begin position="82"/>
        <end position="102"/>
    </location>
</feature>